<comment type="caution">
    <text evidence="1">The sequence shown here is derived from an EMBL/GenBank/DDBJ whole genome shotgun (WGS) entry which is preliminary data.</text>
</comment>
<reference evidence="1" key="1">
    <citation type="submission" date="2021-05" db="EMBL/GenBank/DDBJ databases">
        <authorList>
            <person name="Pietrasiak N."/>
            <person name="Ward R."/>
            <person name="Stajich J.E."/>
            <person name="Kurbessoian T."/>
        </authorList>
    </citation>
    <scope>NUCLEOTIDE SEQUENCE</scope>
    <source>
        <strain evidence="1">HA4357-MV3</strain>
    </source>
</reference>
<name>A0A9E3HC95_9NOST</name>
<dbReference type="AlphaFoldDB" id="A0A9E3HC95"/>
<sequence>MLLGIELAIQHNFLYSKTTDFDPSEKLSYILAALKSKKCDRFSQMPAKDLYHDPKQEVIKQWIIPNYSGSHLNQIHLKK</sequence>
<evidence type="ECO:0000313" key="2">
    <source>
        <dbReference type="Proteomes" id="UP000813215"/>
    </source>
</evidence>
<organism evidence="1 2">
    <name type="scientific">Pelatocladus maniniholoensis HA4357-MV3</name>
    <dbReference type="NCBI Taxonomy" id="1117104"/>
    <lineage>
        <taxon>Bacteria</taxon>
        <taxon>Bacillati</taxon>
        <taxon>Cyanobacteriota</taxon>
        <taxon>Cyanophyceae</taxon>
        <taxon>Nostocales</taxon>
        <taxon>Nostocaceae</taxon>
        <taxon>Pelatocladus</taxon>
    </lineage>
</organism>
<proteinExistence type="predicted"/>
<accession>A0A9E3HC95</accession>
<dbReference type="Proteomes" id="UP000813215">
    <property type="component" value="Unassembled WGS sequence"/>
</dbReference>
<reference evidence="1" key="2">
    <citation type="journal article" date="2022" name="Microbiol. Resour. Announc.">
        <title>Metagenome Sequencing to Explore Phylogenomics of Terrestrial Cyanobacteria.</title>
        <authorList>
            <person name="Ward R.D."/>
            <person name="Stajich J.E."/>
            <person name="Johansen J.R."/>
            <person name="Huntemann M."/>
            <person name="Clum A."/>
            <person name="Foster B."/>
            <person name="Foster B."/>
            <person name="Roux S."/>
            <person name="Palaniappan K."/>
            <person name="Varghese N."/>
            <person name="Mukherjee S."/>
            <person name="Reddy T.B.K."/>
            <person name="Daum C."/>
            <person name="Copeland A."/>
            <person name="Chen I.A."/>
            <person name="Ivanova N.N."/>
            <person name="Kyrpides N.C."/>
            <person name="Shapiro N."/>
            <person name="Eloe-Fadrosh E.A."/>
            <person name="Pietrasiak N."/>
        </authorList>
    </citation>
    <scope>NUCLEOTIDE SEQUENCE</scope>
    <source>
        <strain evidence="1">HA4357-MV3</strain>
    </source>
</reference>
<evidence type="ECO:0000313" key="1">
    <source>
        <dbReference type="EMBL" id="MBW4434076.1"/>
    </source>
</evidence>
<dbReference type="EMBL" id="JAHHHW010000119">
    <property type="protein sequence ID" value="MBW4434076.1"/>
    <property type="molecule type" value="Genomic_DNA"/>
</dbReference>
<gene>
    <name evidence="1" type="ORF">KME28_20765</name>
</gene>
<protein>
    <submittedName>
        <fullName evidence="1">Uncharacterized protein</fullName>
    </submittedName>
</protein>